<name>A0ABT3G4E5_9BACT</name>
<feature type="domain" description="Calcineurin-like phosphoesterase" evidence="3">
    <location>
        <begin position="44"/>
        <end position="255"/>
    </location>
</feature>
<dbReference type="PANTHER" id="PTHR10161">
    <property type="entry name" value="TARTRATE-RESISTANT ACID PHOSPHATASE TYPE 5"/>
    <property type="match status" value="1"/>
</dbReference>
<reference evidence="4" key="1">
    <citation type="submission" date="2022-10" db="EMBL/GenBank/DDBJ databases">
        <title>Luteolibacter sp. GHJ8, whole genome shotgun sequencing project.</title>
        <authorList>
            <person name="Zhao G."/>
            <person name="Shen L."/>
        </authorList>
    </citation>
    <scope>NUCLEOTIDE SEQUENCE</scope>
    <source>
        <strain evidence="4">GHJ8</strain>
    </source>
</reference>
<dbReference type="EMBL" id="JAPDDR010000007">
    <property type="protein sequence ID" value="MCW1914719.1"/>
    <property type="molecule type" value="Genomic_DNA"/>
</dbReference>
<dbReference type="Gene3D" id="3.60.21.10">
    <property type="match status" value="1"/>
</dbReference>
<gene>
    <name evidence="4" type="ORF">OJ996_14115</name>
</gene>
<accession>A0ABT3G4E5</accession>
<dbReference type="InterPro" id="IPR051558">
    <property type="entry name" value="Metallophosphoesterase_PAP"/>
</dbReference>
<comment type="caution">
    <text evidence="4">The sequence shown here is derived from an EMBL/GenBank/DDBJ whole genome shotgun (WGS) entry which is preliminary data.</text>
</comment>
<evidence type="ECO:0000313" key="4">
    <source>
        <dbReference type="EMBL" id="MCW1914719.1"/>
    </source>
</evidence>
<evidence type="ECO:0000256" key="1">
    <source>
        <dbReference type="ARBA" id="ARBA00022729"/>
    </source>
</evidence>
<dbReference type="Proteomes" id="UP001165653">
    <property type="component" value="Unassembled WGS sequence"/>
</dbReference>
<keyword evidence="5" id="KW-1185">Reference proteome</keyword>
<dbReference type="PANTHER" id="PTHR10161:SF14">
    <property type="entry name" value="TARTRATE-RESISTANT ACID PHOSPHATASE TYPE 5"/>
    <property type="match status" value="1"/>
</dbReference>
<keyword evidence="2" id="KW-0378">Hydrolase</keyword>
<evidence type="ECO:0000259" key="3">
    <source>
        <dbReference type="Pfam" id="PF00149"/>
    </source>
</evidence>
<dbReference type="InterPro" id="IPR029052">
    <property type="entry name" value="Metallo-depent_PP-like"/>
</dbReference>
<keyword evidence="1" id="KW-0732">Signal</keyword>
<evidence type="ECO:0000313" key="5">
    <source>
        <dbReference type="Proteomes" id="UP001165653"/>
    </source>
</evidence>
<organism evidence="4 5">
    <name type="scientific">Luteolibacter rhizosphaerae</name>
    <dbReference type="NCBI Taxonomy" id="2989719"/>
    <lineage>
        <taxon>Bacteria</taxon>
        <taxon>Pseudomonadati</taxon>
        <taxon>Verrucomicrobiota</taxon>
        <taxon>Verrucomicrobiia</taxon>
        <taxon>Verrucomicrobiales</taxon>
        <taxon>Verrucomicrobiaceae</taxon>
        <taxon>Luteolibacter</taxon>
    </lineage>
</organism>
<dbReference type="InterPro" id="IPR004843">
    <property type="entry name" value="Calcineurin-like_PHP"/>
</dbReference>
<proteinExistence type="predicted"/>
<dbReference type="RefSeq" id="WP_264514255.1">
    <property type="nucleotide sequence ID" value="NZ_JAPDDR010000007.1"/>
</dbReference>
<protein>
    <submittedName>
        <fullName evidence="4">Metallophosphoesterase</fullName>
    </submittedName>
</protein>
<sequence length="333" mass="36996">MAYSINRRRALKTLFCSSVLMQQNLASHVPAQTARAVGSLDLLALGDFGTGDERQKAVARGMARYAASLGKKPDGLLLLGDNFYGAMPGGVKSPRWRSGFSDMYPGKDFPGPCWAIFGNHDYHDTPGNEQAQLNYAGSLKRKTRWTCPAKYYRVDLPAINPQVTLLMIDTNWESINRAVHGDKRPCWMKAEELEAQMKWLGEQLDSKRAPFTIVAGHHPVYSDASHGDTKELVDDLAPLLEKHGAHLYLCGHDHDLQHLEFEKHRTSFVLSGGGGARLYKTGETRKGSTVLDVHGFTHLSIADKLMTVRHVDPNGKVVHAFTKAVDHKWKILA</sequence>
<dbReference type="SUPFAM" id="SSF56300">
    <property type="entry name" value="Metallo-dependent phosphatases"/>
    <property type="match status" value="1"/>
</dbReference>
<dbReference type="Pfam" id="PF00149">
    <property type="entry name" value="Metallophos"/>
    <property type="match status" value="1"/>
</dbReference>
<evidence type="ECO:0000256" key="2">
    <source>
        <dbReference type="ARBA" id="ARBA00022801"/>
    </source>
</evidence>